<proteinExistence type="predicted"/>
<sequence>MALTILVAACGSSHVASAPQLNQELEIKCVASNARPSGCTTSHTIAVSTTITRTDGTLPSAADLRPPQAGESEF</sequence>
<protein>
    <submittedName>
        <fullName evidence="1">Uncharacterized protein</fullName>
    </submittedName>
</protein>
<dbReference type="Proteomes" id="UP000253759">
    <property type="component" value="Unassembled WGS sequence"/>
</dbReference>
<comment type="caution">
    <text evidence="1">The sequence shown here is derived from an EMBL/GenBank/DDBJ whole genome shotgun (WGS) entry which is preliminary data.</text>
</comment>
<dbReference type="AlphaFoldDB" id="A0A369W411"/>
<name>A0A369W411_9HYPH</name>
<gene>
    <name evidence="1" type="ORF">DVH29_10660</name>
</gene>
<keyword evidence="2" id="KW-1185">Reference proteome</keyword>
<evidence type="ECO:0000313" key="1">
    <source>
        <dbReference type="EMBL" id="RDE08615.1"/>
    </source>
</evidence>
<evidence type="ECO:0000313" key="2">
    <source>
        <dbReference type="Proteomes" id="UP000253759"/>
    </source>
</evidence>
<dbReference type="EMBL" id="QQNH01000014">
    <property type="protein sequence ID" value="RDE08615.1"/>
    <property type="molecule type" value="Genomic_DNA"/>
</dbReference>
<organism evidence="1 2">
    <name type="scientific">Pelagibacterium lacus</name>
    <dbReference type="NCBI Taxonomy" id="2282655"/>
    <lineage>
        <taxon>Bacteria</taxon>
        <taxon>Pseudomonadati</taxon>
        <taxon>Pseudomonadota</taxon>
        <taxon>Alphaproteobacteria</taxon>
        <taxon>Hyphomicrobiales</taxon>
        <taxon>Devosiaceae</taxon>
        <taxon>Pelagibacterium</taxon>
    </lineage>
</organism>
<reference evidence="2" key="1">
    <citation type="submission" date="2018-07" db="EMBL/GenBank/DDBJ databases">
        <authorList>
            <person name="Liu B.-T."/>
            <person name="Du Z."/>
        </authorList>
    </citation>
    <scope>NUCLEOTIDE SEQUENCE [LARGE SCALE GENOMIC DNA]</scope>
    <source>
        <strain evidence="2">XYN52</strain>
    </source>
</reference>
<accession>A0A369W411</accession>